<dbReference type="InterPro" id="IPR036691">
    <property type="entry name" value="Endo/exonu/phosph_ase_sf"/>
</dbReference>
<reference evidence="2 3" key="1">
    <citation type="submission" date="2023-03" db="EMBL/GenBank/DDBJ databases">
        <title>Genome insight into feeding habits of ladybird beetles.</title>
        <authorList>
            <person name="Li H.-S."/>
            <person name="Huang Y.-H."/>
            <person name="Pang H."/>
        </authorList>
    </citation>
    <scope>NUCLEOTIDE SEQUENCE [LARGE SCALE GENOMIC DNA]</scope>
    <source>
        <strain evidence="2">SYSU_2023b</strain>
        <tissue evidence="2">Whole body</tissue>
    </source>
</reference>
<dbReference type="AlphaFoldDB" id="A0AAW1U0J2"/>
<sequence>MDDDRKRRNDPKIVGTSVAIKSAVTDDCHVPTNSPYDLEEYTSLEMRTKNSEKLFKLADVGTAIATGYEEVDHFSRPPKKRGGTIIYIKSGLQISPLDISRCSEEVHCEVWDIRVTIQNRILHNALEYCSARTDVMFLCGDINVNYFDSGSNDRKLLSDLLGCFNLTVTSVLSTRLFVNAGGSKTTSAKLDQVLTNSDRHQFEVEVVKENLSDHKIMNEFLLCFSLIFALKLTPEVSHNYKEEEKRKYLFIHVDSIHLYWTSQDNLT</sequence>
<evidence type="ECO:0000313" key="3">
    <source>
        <dbReference type="Proteomes" id="UP001431783"/>
    </source>
</evidence>
<comment type="caution">
    <text evidence="2">The sequence shown here is derived from an EMBL/GenBank/DDBJ whole genome shotgun (WGS) entry which is preliminary data.</text>
</comment>
<dbReference type="SUPFAM" id="SSF56219">
    <property type="entry name" value="DNase I-like"/>
    <property type="match status" value="1"/>
</dbReference>
<keyword evidence="3" id="KW-1185">Reference proteome</keyword>
<evidence type="ECO:0000313" key="2">
    <source>
        <dbReference type="EMBL" id="KAK9876409.1"/>
    </source>
</evidence>
<dbReference type="GO" id="GO:0003824">
    <property type="term" value="F:catalytic activity"/>
    <property type="evidence" value="ECO:0007669"/>
    <property type="project" value="InterPro"/>
</dbReference>
<name>A0AAW1U0J2_9CUCU</name>
<gene>
    <name evidence="2" type="ORF">WA026_012723</name>
</gene>
<dbReference type="Proteomes" id="UP001431783">
    <property type="component" value="Unassembled WGS sequence"/>
</dbReference>
<proteinExistence type="predicted"/>
<dbReference type="InterPro" id="IPR005135">
    <property type="entry name" value="Endo/exonuclease/phosphatase"/>
</dbReference>
<feature type="domain" description="Endonuclease/exonuclease/phosphatase" evidence="1">
    <location>
        <begin position="72"/>
        <end position="214"/>
    </location>
</feature>
<protein>
    <recommendedName>
        <fullName evidence="1">Endonuclease/exonuclease/phosphatase domain-containing protein</fullName>
    </recommendedName>
</protein>
<dbReference type="Pfam" id="PF03372">
    <property type="entry name" value="Exo_endo_phos"/>
    <property type="match status" value="1"/>
</dbReference>
<accession>A0AAW1U0J2</accession>
<organism evidence="2 3">
    <name type="scientific">Henosepilachna vigintioctopunctata</name>
    <dbReference type="NCBI Taxonomy" id="420089"/>
    <lineage>
        <taxon>Eukaryota</taxon>
        <taxon>Metazoa</taxon>
        <taxon>Ecdysozoa</taxon>
        <taxon>Arthropoda</taxon>
        <taxon>Hexapoda</taxon>
        <taxon>Insecta</taxon>
        <taxon>Pterygota</taxon>
        <taxon>Neoptera</taxon>
        <taxon>Endopterygota</taxon>
        <taxon>Coleoptera</taxon>
        <taxon>Polyphaga</taxon>
        <taxon>Cucujiformia</taxon>
        <taxon>Coccinelloidea</taxon>
        <taxon>Coccinellidae</taxon>
        <taxon>Epilachninae</taxon>
        <taxon>Epilachnini</taxon>
        <taxon>Henosepilachna</taxon>
    </lineage>
</organism>
<evidence type="ECO:0000259" key="1">
    <source>
        <dbReference type="Pfam" id="PF03372"/>
    </source>
</evidence>
<dbReference type="EMBL" id="JARQZJ010000036">
    <property type="protein sequence ID" value="KAK9876409.1"/>
    <property type="molecule type" value="Genomic_DNA"/>
</dbReference>